<dbReference type="InterPro" id="IPR018201">
    <property type="entry name" value="Ketoacyl_synth_AS"/>
</dbReference>
<dbReference type="InterPro" id="IPR016035">
    <property type="entry name" value="Acyl_Trfase/lysoPLipase"/>
</dbReference>
<feature type="domain" description="Ketosynthase family 3 (KS3)" evidence="12">
    <location>
        <begin position="3480"/>
        <end position="3906"/>
    </location>
</feature>
<feature type="region of interest" description="N-terminal hotdog fold" evidence="9">
    <location>
        <begin position="6119"/>
        <end position="6239"/>
    </location>
</feature>
<dbReference type="GO" id="GO:0031177">
    <property type="term" value="F:phosphopantetheine binding"/>
    <property type="evidence" value="ECO:0007669"/>
    <property type="project" value="InterPro"/>
</dbReference>
<evidence type="ECO:0000256" key="4">
    <source>
        <dbReference type="ARBA" id="ARBA00022553"/>
    </source>
</evidence>
<dbReference type="InterPro" id="IPR016039">
    <property type="entry name" value="Thiolase-like"/>
</dbReference>
<dbReference type="SUPFAM" id="SSF52151">
    <property type="entry name" value="FabD/lysophospholipase-like"/>
    <property type="match status" value="4"/>
</dbReference>
<dbReference type="InterPro" id="IPR016036">
    <property type="entry name" value="Malonyl_transacylase_ACP-bd"/>
</dbReference>
<dbReference type="InterPro" id="IPR020841">
    <property type="entry name" value="PKS_Beta-ketoAc_synthase_dom"/>
</dbReference>
<dbReference type="SUPFAM" id="SSF101173">
    <property type="entry name" value="Docking domain B of the erythromycin polyketide synthase (DEBS)"/>
    <property type="match status" value="1"/>
</dbReference>
<feature type="domain" description="Carrier" evidence="11">
    <location>
        <begin position="5117"/>
        <end position="5192"/>
    </location>
</feature>
<evidence type="ECO:0000256" key="7">
    <source>
        <dbReference type="ARBA" id="ARBA00023268"/>
    </source>
</evidence>
<dbReference type="InterPro" id="IPR014030">
    <property type="entry name" value="Ketoacyl_synth_N"/>
</dbReference>
<evidence type="ECO:0000259" key="12">
    <source>
        <dbReference type="PROSITE" id="PS52004"/>
    </source>
</evidence>
<evidence type="ECO:0000259" key="11">
    <source>
        <dbReference type="PROSITE" id="PS50075"/>
    </source>
</evidence>
<dbReference type="SUPFAM" id="SSF55048">
    <property type="entry name" value="Probable ACP-binding domain of malonyl-CoA ACP transacylase"/>
    <property type="match status" value="4"/>
</dbReference>
<feature type="domain" description="Carrier" evidence="11">
    <location>
        <begin position="3381"/>
        <end position="3456"/>
    </location>
</feature>
<feature type="active site" description="Proton acceptor; for dehydratase activity" evidence="9">
    <location>
        <position position="4405"/>
    </location>
</feature>
<dbReference type="Pfam" id="PF02801">
    <property type="entry name" value="Ketoacyl-synt_C"/>
    <property type="match status" value="4"/>
</dbReference>
<dbReference type="InterPro" id="IPR006162">
    <property type="entry name" value="Ppantetheine_attach_site"/>
</dbReference>
<dbReference type="Pfam" id="PF00550">
    <property type="entry name" value="PP-binding"/>
    <property type="match status" value="4"/>
</dbReference>
<dbReference type="PROSITE" id="PS00012">
    <property type="entry name" value="PHOSPHOPANTETHEINE"/>
    <property type="match status" value="3"/>
</dbReference>
<dbReference type="InterPro" id="IPR015083">
    <property type="entry name" value="NorB/c/GfsB-D-like_docking"/>
</dbReference>
<dbReference type="FunFam" id="3.40.47.10:FF:000019">
    <property type="entry name" value="Polyketide synthase type I"/>
    <property type="match status" value="4"/>
</dbReference>
<dbReference type="Pfam" id="PF00698">
    <property type="entry name" value="Acyl_transf_1"/>
    <property type="match status" value="4"/>
</dbReference>
<dbReference type="PROSITE" id="PS50075">
    <property type="entry name" value="CARRIER"/>
    <property type="match status" value="4"/>
</dbReference>
<comment type="cofactor">
    <cofactor evidence="1">
        <name>pantetheine 4'-phosphate</name>
        <dbReference type="ChEBI" id="CHEBI:47942"/>
    </cofactor>
</comment>
<feature type="domain" description="PKS/mFAS DH" evidence="13">
    <location>
        <begin position="2617"/>
        <end position="2891"/>
    </location>
</feature>
<dbReference type="SMART" id="SM00822">
    <property type="entry name" value="PKS_KR"/>
    <property type="match status" value="4"/>
</dbReference>
<feature type="region of interest" description="N-terminal hotdog fold" evidence="9">
    <location>
        <begin position="4373"/>
        <end position="4501"/>
    </location>
</feature>
<dbReference type="InterPro" id="IPR049551">
    <property type="entry name" value="PKS_DH_C"/>
</dbReference>
<dbReference type="CDD" id="cd00833">
    <property type="entry name" value="PKS"/>
    <property type="match status" value="4"/>
</dbReference>
<dbReference type="SMART" id="SM01294">
    <property type="entry name" value="PKS_PP_betabranch"/>
    <property type="match status" value="3"/>
</dbReference>
<comment type="caution">
    <text evidence="14">The sequence shown here is derived from an EMBL/GenBank/DDBJ whole genome shotgun (WGS) entry which is preliminary data.</text>
</comment>
<dbReference type="GO" id="GO:0006633">
    <property type="term" value="P:fatty acid biosynthetic process"/>
    <property type="evidence" value="ECO:0007669"/>
    <property type="project" value="InterPro"/>
</dbReference>
<dbReference type="SMART" id="SM00826">
    <property type="entry name" value="PKS_DH"/>
    <property type="match status" value="4"/>
</dbReference>
<feature type="region of interest" description="C-terminal hotdog fold" evidence="9">
    <location>
        <begin position="2753"/>
        <end position="2891"/>
    </location>
</feature>
<evidence type="ECO:0000256" key="2">
    <source>
        <dbReference type="ARBA" id="ARBA00004792"/>
    </source>
</evidence>
<feature type="active site" description="Proton donor; for dehydratase activity" evidence="9">
    <location>
        <position position="4571"/>
    </location>
</feature>
<dbReference type="SMART" id="SM00823">
    <property type="entry name" value="PKS_PP"/>
    <property type="match status" value="4"/>
</dbReference>
<evidence type="ECO:0000256" key="9">
    <source>
        <dbReference type="PROSITE-ProRule" id="PRU01363"/>
    </source>
</evidence>
<dbReference type="InterPro" id="IPR013968">
    <property type="entry name" value="PKS_KR"/>
</dbReference>
<evidence type="ECO:0000313" key="15">
    <source>
        <dbReference type="Proteomes" id="UP000032254"/>
    </source>
</evidence>
<dbReference type="InterPro" id="IPR049552">
    <property type="entry name" value="PKS_DH_N"/>
</dbReference>
<dbReference type="Pfam" id="PF08990">
    <property type="entry name" value="Docking"/>
    <property type="match status" value="1"/>
</dbReference>
<reference evidence="14 15" key="1">
    <citation type="submission" date="2015-01" db="EMBL/GenBank/DDBJ databases">
        <title>Sequencing and annotation of Micromonospora carbonacea strain JXNU-1 genome.</title>
        <authorList>
            <person name="Long Z."/>
            <person name="Huang Y."/>
            <person name="Jiang Y."/>
        </authorList>
    </citation>
    <scope>NUCLEOTIDE SEQUENCE [LARGE SCALE GENOMIC DNA]</scope>
    <source>
        <strain evidence="14 15">JXNU-1</strain>
    </source>
</reference>
<keyword evidence="7" id="KW-0511">Multifunctional enzyme</keyword>
<feature type="region of interest" description="C-terminal hotdog fold" evidence="9">
    <location>
        <begin position="6253"/>
        <end position="6389"/>
    </location>
</feature>
<dbReference type="FunFam" id="3.40.366.10:FF:000002">
    <property type="entry name" value="Probable polyketide synthase 2"/>
    <property type="match status" value="1"/>
</dbReference>
<dbReference type="SMART" id="SM00827">
    <property type="entry name" value="PKS_AT"/>
    <property type="match status" value="4"/>
</dbReference>
<dbReference type="RefSeq" id="WP_043967834.1">
    <property type="nucleotide sequence ID" value="NZ_JXSX01000003.1"/>
</dbReference>
<feature type="region of interest" description="C-terminal hotdog fold" evidence="9">
    <location>
        <begin position="4514"/>
        <end position="4650"/>
    </location>
</feature>
<dbReference type="InterPro" id="IPR032821">
    <property type="entry name" value="PKS_assoc"/>
</dbReference>
<sequence length="7005" mass="733670">MNIEEKLREYLKRVTADLQTTRARLQELESRGSEPVAIVGMGCRYPGGIRSPHDLWQLVLNGTDAIGEFPTDRGWNLDTLYHPDPDHPGTSYTRHGGFLYDAADFDPDFFGMSPREALATDPQQRLLLETTWETLEHAGIDPTTLRGTHTGVFTGVMYDDYGNRLAETSPDGFEGYLGTGSAGSLASGRVSYAFGFEGPAISVDTACSSSLVALHLAVQALRNGECDLALAGGVTVMATPAAFTEFSRQRGLAPDGRSKSFAASADGAAWSEGVGLLLVERLSDAQRNGHRILAVVRGSAVNQDGASNGLTAPNGPSQERLIRQVLAEARLAPADVDVMEAHGTGTTLGDPIEAEALLATYGQDRKQPLWLGSIKSNIGHTQAAAGVAGIIKMIQAMHHGVLPKTLHVDAPTPHVDWTTGNIQLLTEPQQWPDQGRPRRAAISSFGISGTNAHVILEQAPAVTEEAPAGDGATTPVPWALSGRSPEALHAHAAALRALLDTLPDGDLAAAGRALATDRAALTYRAVVVGGERAELAAALEAVASAATPPVRAVEGKVAFLFTGQGAQRLGMGRELYERFPSFARCLDAVLAELDGHYDVPLRDVVWGSDADAVQRTEHAQALLFAIEVALFRLAESWGVRPDFVAGHSVGEIAAAHVAGVFSLADAAALVAARGQLMQALPEGGAMAAVRATPDEVRPVLSGAVGLAAVNGPQSVVVSGDHDAVAAVVAHFSALGRRTTGLRVSHAFHSPLMEPMLDRFRAVAEGLSYGAPTIPVVSTVTGEPSTDWATAEYWVGHVMATVRFADAVRALRTRGVTTFVELGPDAVLSTAGPETTADAAFVPLMRRDRPEVTELVTGLGRLHSHGVRVDWAAFFGPARRVELPTYPFQRRTYWLHPVGGSGARGDHRRHPLVGNAMELPDDAGRIVTGEITAAAHPWLAAHRVHDVTVLPDTAFPDLVLAAGAEAGFDRIEQLTVERLLPLPGDAPTRLHVTVAPHEDPARARVTVHSRVGDHADQPWTRCATAVLAVGADADPGTATPWPPADATPVDVGDLADRLTGLGRDGDGFLAGLVAAWRSGDTGYAEVRLPDDAPGGYLLDPRLMQVALVAAGEPAEQLWTAAGWEDVTVVRPGVRELRVALTRTAPDRASVLVSDASGAVVSTIGAVVLRPLTADELRPADVAYRLGWVSLAAAPATDETRWALVGDDDALDGLPGDRHPDLAAWTRAVGEEVVVPGAVVVAAPQGGPEPYPSVGGQVTALADSARRWLAEERFGASRLVVVTRGAVATTDGEDVGDLGQAALWGMLRSLQGEHPGRLALVDTEDELTVSSLRAALAAREDQLAVRGSTLFAARLSRVPVDTAGSPAGPPLDPAGSVVVLVGGDGPAGPIVQQLTAGHGIRRLVLGRAPGVAAPDTAELTASGVTVTVVPDEISDRAGVAALLAAVAPEHPPTAVVFIGDAGDGPPAGGAADRAGAASHLQPALAWHLHDLAEGTDLRAFVLLGPAGGILGTPGGGDRAATGAFLEALARHRRARGLAALSIGWGPWRGPDDTDPVRESRHGLRAVPVAHLLAVVELGLTDSRHAGLLPVALDQAELRRHARSMTLPTVFRDLVPAPAAPTGVGGPALGRQLRGRPEPEQTRIVLDLVLTQIAAVLGHENPGSIAPTRPLQELGFDSLTAVGLRNRLQEATQLTLPATLLFDYPTATAMAAHLRSELLGTQDVTAVPLSAKPVDDEPIVIVGMGCRYPGGVRSPEDLWQLVADGRDAITEFPTDRGWDLDALYDPDPEHPGTSYVRTGGFLHDAPLFDADFFGISPREALAMDPQQRLLLETSWETFENAGIDPESLRGSRTGVFTGTHDRDYGTLVAGNESLEGYLIVGNSASILSGRLSYTYGFEGPAISLDTACSSSLVALHLAVQALRSGECDLALAGGVSVLATPASFVEFSRQRGLAPDGRAKSFAAGADGTSWSEGVGLLLVERLSDAQRHGHRILAVVRASAVNQDGTTSQLSAPNGPAQQRVIRQALTTAGLTPTDVDAVEAHGTGTKLGDPIEAQALLATYGQNREQPLWLGSIKSNMGHAAGAAGVAGIIKMIQAIRHGVLPKTLHVDAPTPHVDWTTGAVALLTEPQQWPDQGRPRRAAVSSFGISGTNAHIILEQAPPATTPTDAQPADQDTPVTWMLSAKTPTALHTHAQRLLHHLTTHPELTAADTAAALATRTLLSHRAAIVGTTREELTDALTALTTGTPHHRLIQGTPLTGKTVFVFPGQGSQYPHMGLDLYTTNPTFAHHLHACDTALQPHTGWSLLDVLHQTPDAPPLDRVDVVQPTLFALMTALARTWQHHGIHPDAVIGHSQGEIAAAHIAGALTLHQAAKIIAIRSKALHTLTGTGAMAAIPLPPDTVTTDHPHHPDLHIAAHNSPHHTIISATPTTIDTIINHYQQHNINARKLPVTYASHHPHTETLKDHLLTTLADITPTTPTIPFHSTTHPHTTPTLNNHYWYDNLRQPVQLHTTITHLLNTGHTHYIETSPHPVLTTPIQHTIDTTTTKATTIATLHRNQPAPTQLAHALAHAHTTGLTPHQPTPTPHTTPHLPTYPFQHHHYWVKPRVATAAFGDGPSVHPFVGGRLDQPDDRGEIFVGQVSTALHPWLADHAVRDTVLLPGTAFLDLSLHAAERLGSTHVEELTLEHPLVLPDSGALRLHVATAPEPDGRHTVTVHSRPAGDPDHPWTRHAVGTISGDAHGTPAVLDGAWPPPGAQPVRLDQFYGDLADLGYLYGPTFRGLRGAWQAGDAFYAEVELPEQADPDGFTVHPALLDAALHTTAVGVNLDPAQTPVRLPFSWSDVTLHATGATRLRVRTTRVDDITVALDMADGTGRPVLTVARLRLRELDPGQLAAPSPLHNSIFRTDWVRAETPPVPAGDLSRWAVLGDLDAGADPAFAGLPRHPELADLARELDAGAAAPEVVLLTCHSGPDDAGTDPAARAHEVTRRVLGTVQGWLADPRLAGSRLVVLTRGAIAARPGDAVRDLPGSTVWGLLRAAWWEEPDRFVLADLDDTATPESLRAALATDSYQFVLREGVCLVPRLAAIQPDDGAAGFSFDPAGTVLITGGTGTIGAHLARHLVTAHGVRRLLLTSRRGIAADGAGALRDELVAAGADVTVAACDTADREALAGLLAAVPAEHPLTALVHTAGVLEDGVLGALTAEQADAVLRPKADAAWHLHTLTEHLPLRSFVLFSSAAGIIGNPGQSTYAAANTFVDALAAHRRSRGLPADSLAWGLWAETSTMTAGLDGAGKARLTRHAAAITTEQGMAMFDAALAVADATPLLLAKIRPATVDAADDTIAPILRTLARPTVRRAVSPAERPAASDGFAERLLPLDPAGRRELLTGLIGAHVAAVLGHGQPDALDAARSFKDLGFDSLTAVELRNRMNAATGLRLPATLVFDHPTIESLADRLSAELLDTHPAAPAAALPAAPATTRDQADDPIVIVGMACRFPGGARTPGDLWRLVADGVDAVGDFPVNRGWDLDELYHPDPDRHGKTYVRRGGFLHDADEFDADLFGISPREALATDPQQRLLLETVWEVLENAAIDPTSLRGSSTGVFIGAAAQEYGLNTRAGDTGPEGYLITGSTTSVASGRIAYTFGFEGPTMTVDTACSSSLVALHLAVQALRNGECELAVAGGVAVMAAPTLFVEFSRQRGLAPDGRCKPFGADADGTAWGEGTGLLLVERLSDARRNQHPVLAVVRGTAVNSDGTSNGLTAPNGPSQQRVIRQALSTAGLTPDDVDAVEAHGTGTPLGDPIEAQALLATYGRDRRAGEPLWIGSVKSNIGHAQAAAGAAGVIKMVQAMRHGLLPRTLHVEEPTPHVDWSAGAVRLLTADRPWPETGGPRRCAVSAFGISGTNAHVVLEWDPTVAAEPVVSGPRPEPGGLPVPWLLSGRTAAAVAAQAGRLAEQLTGHPELHPVDVGGSLAARAAQRYRAAVVGTDRAELLSALRDVADGSTTAEAAGAGGTAFLFSGQGSQHPGMGRELYERHAVFAAELDRVCERMDARLDAPLRAVMFAAADTPEAALLDETRFAQPAIFALEVALFRLLESWGMRPDVLLGHSIGELAAAHVAGVFGLDDACLLVAERARLMQSVPARGAMVAIRAGAAEVAESLADRDGVVSIAAVNAADATVVSGDEAAVAEVAELWARRGRRTTRLRVSHAFHSPHMDAILGEFHDVAARLDYRPPALPIVSASTGRPAEAAQLGDPRYWTDQLRLPVRFHDGMRAVRALGVTICLEVGPDGALTALPADEGVGRRIATQRRDHPQASTLVSAVAQAWTHGTPVGWREFFAPLAARTVPLPNYAFQGRRFWLPAAPPASAAALGLGVGDHELLKATTSLADNGGWLLSGRVSRSTHPWLAEHTVNGAALVPGSVFLDIAVHVTRTVGGARVDELTMESPLVLPPQGPVDLQVTVSGPDPRGVRSLTVSSRAAAPDDPAGERPWTRHVSGTLSDRETGAFTGFPAAWPPPDAEPIDLDGLYEALAGTGIEYGPAFQGLRGAWRDGSTVYTEAVAPDGGTADGLHPALVDAAMHALAANHPSLSSGTEILLPFAWRGIDAYSWHAAAIRSRLTVTGPDTLALAVTDTGGVPVMAVEELLVRRVPLGAIAAQRSPAYVLGWTGAPAGRHPRPARVGLLGGSDRLRAALAGAADVHDDLPALLGTPDPLPAVVLLPVPPHAGPGPDQVRAALAEVMAAAQRWLAEDRTAGSRLVVVTEGAVSTGAEDPAPDLAGAAVWGLVRSAQAEHAGRFVLLDLDATGASADAVTAALALDEPQVAVRAGRCLLPRVTEAPLREPAGTPLDADGTVLVTGGTGALGALVARHLVARHGVRHLLLLSRRGGDAPGAQRLRAELAAQGADVTIVACDAADRAALGVALATVDPDHPLTAVVHTAGVLADRTFTNLTADRLDAVLRPKVDAAWHLHELTAAMDLAAFVLFSSVAGTLGTPGQANYAAANTGLDALAHHRSARGLAATSLVWGPWPDAGGMTADDQRVRQAALTPLTTEENLGLFDAALSAEHPVLLALRFDRAALRTADRADLPPVLSGLAGASARRAPQRASLVQRLQASGRQQRGRLLLDAVSRHVATVLGHDDDADIAADREFNELGFTSLTAIDLRNRLSAETGHRLPATLVFDYPNPAALAAYLEGLLFDGGQAEPARVQTLRPASDEPIAIVGMACRFPGGVGSPQDLWRLVSDGRDAIGPFPGNRDWNVDDLYDPDPDRPGKSYTRQGGFLYDADRFDAQFFGMSPRDAVAADPQQRLLLETSWEAFEHAGIDPATLRGSRTGVFTGVMYSDYGARLASGSADEYEGYLGTGSAGSIASGRVAYSFGLEGPALTVDTACSSSLVTLHLAVQALRAGECDLALAGGVTVMATPAAFVEFSRQRGLAPDGRCKAFAEGADGVAWAEGVGQLLVERLSDARRNGHTVLAVVRGSAVNSDGASNGLTAPNGPSQQRVIRQALADAGLRPAEVDAVEAHGTGTPLGDPIEAQALIATYGQDRPAGRPLWVGSVKSNIGHAQAAAGVAGIIKTVQALRHGQLPRTLHADTLSPHVDWGAGDVAVLREARAWPEHDGPRRAAVSAFGISGTNAHVILEAAEDAREAPDPHVEAPLPADRAGDPVVVPWLLSARSEAALAAQADRLRAFVRADPALDPADVARSLATRPVLEHGAAVVGRTRADLLAGLDALAAERTAAAVVRESSRETGPIAVMFSGQGSQRPGMGSGLYAAHPEFRRALDEVCDRFDALLGRSLRELMFAPAGSREADLLHETRYTQPALFAVEVALYRLLRSHGVVPDFLLGHSVGEFAAAHVAGVLSLADACLLVATRGRLMHEVSGNGAMVAIGADPDEVRASLAGLEESVGIAAVNGPAGTVVSGDEVAVMSVVQQWSARGRRVKRLLVSHAFHSPLMAPMVDAFRAVAETLTFSAPVVPIVSTVTGDFADPQALAAPGYWVDQVLRPVLFAQGVETLYQAGARVFLELGSDALASLTPDCLADRFPGPLVSALLRKDRPEPESVVTALAQVRLRGAPVDLAALLPGARRIAELPTYPFQRERFWLSRPVGSGDPVGLGMDRASHPFLGAGTELPDGGSLFTGRISVESQPWLADHAVHGSGVVPASALLELILYVGEQSGCDLVEELTVSTPLVLPDAGAVHVQLVTGPADEAGRRTVTIRSRAAGDPWVGHGQGIVAPASAAEPPGVAGGAWPPAGATPVDVAELYERLADLGFGYGPAFRGLRNAWRHGDEVSAEVRLHGAPVPGFRIHPALLDAALHTIAIAYRDLDPEAGVPVPFAWSGVSVRAAAPDSLRVRLAPAGSGFALRLSDEAGNPVAAIDSLSVRQLAAGQLQQAGRAPHGAQFRVTWAETALPADRAGTGAPIAPVQDLGHDEPVPELVLLDCAPGGTTTTGDAAADAHLATRRALDVLQRVLGDDRFARTRLGVLTRSAVAAVDRDTVTDLAGAAVGGLVRAAQTENPGRIVLLDTDGTEASTAVLRAALDAGEPWLALRDGTAYAARLVAADSTAPGGDADPPLDPDGTVLVTGGTGALGALVARHLARRHGVRHLLLVSRSGAAAAGADELVGELDRLGTRATVVACDVADRESLAGVLASIPAAHPLTAVIHTAGVLDDATLPALTPHRVDTVLRPKADAAWHLHELTAGLGRTRFVLFSSVSGVLGGAGQGNYAAANAFLDALAEHRRALGLPAVSLAWGIWAAAGTMGGRLGTADRARIGRGGMLPLDTGQGLALFDSALRADHATMTVARFDLPTLRAQADENRLPVILGGLVGGTARRPDDAGRPVLGERLAGRTEAAQLEILLEFLHQEMAVALGHRETATIDLDRGFLELGFDSLTALELRNRLSEVAGWRLPATTLFDYPTPRKLAARLRELLIPADTADTPEAAIREAIAAIPLERLRAAGLLDAVLRLADGTADPGHAQDEDAETDLIDADVDDLVRIALGDTDT</sequence>
<dbReference type="GeneID" id="301308873"/>
<dbReference type="SUPFAM" id="SSF53901">
    <property type="entry name" value="Thiolase-like"/>
    <property type="match status" value="4"/>
</dbReference>
<dbReference type="Gene3D" id="3.30.70.3290">
    <property type="match status" value="4"/>
</dbReference>
<dbReference type="InterPro" id="IPR050091">
    <property type="entry name" value="PKS_NRPS_Biosynth_Enz"/>
</dbReference>
<dbReference type="InterPro" id="IPR014031">
    <property type="entry name" value="Ketoacyl_synth_C"/>
</dbReference>
<dbReference type="Pfam" id="PF00109">
    <property type="entry name" value="ketoacyl-synt"/>
    <property type="match status" value="4"/>
</dbReference>
<evidence type="ECO:0000256" key="5">
    <source>
        <dbReference type="ARBA" id="ARBA00022679"/>
    </source>
</evidence>
<feature type="active site" description="Proton donor; for dehydratase activity" evidence="9">
    <location>
        <position position="1098"/>
    </location>
</feature>
<feature type="domain" description="PKS/mFAS DH" evidence="13">
    <location>
        <begin position="909"/>
        <end position="1176"/>
    </location>
</feature>
<keyword evidence="8" id="KW-0012">Acyltransferase</keyword>
<dbReference type="Proteomes" id="UP000032254">
    <property type="component" value="Unassembled WGS sequence"/>
</dbReference>
<dbReference type="GO" id="GO:0033068">
    <property type="term" value="P:macrolide biosynthetic process"/>
    <property type="evidence" value="ECO:0007669"/>
    <property type="project" value="UniProtKB-ARBA"/>
</dbReference>
<dbReference type="Pfam" id="PF08659">
    <property type="entry name" value="KR"/>
    <property type="match status" value="4"/>
</dbReference>
<dbReference type="InterPro" id="IPR036736">
    <property type="entry name" value="ACP-like_sf"/>
</dbReference>
<evidence type="ECO:0000256" key="10">
    <source>
        <dbReference type="SAM" id="MobiDB-lite"/>
    </source>
</evidence>
<feature type="active site" description="Proton acceptor; for dehydratase activity" evidence="9">
    <location>
        <position position="6150"/>
    </location>
</feature>
<dbReference type="SUPFAM" id="SSF51735">
    <property type="entry name" value="NAD(P)-binding Rossmann-fold domains"/>
    <property type="match status" value="8"/>
</dbReference>
<protein>
    <recommendedName>
        <fullName evidence="16">Acyl transferase domain-containing protein</fullName>
    </recommendedName>
</protein>
<feature type="active site" description="Proton acceptor; for dehydratase activity" evidence="9">
    <location>
        <position position="941"/>
    </location>
</feature>
<dbReference type="Pfam" id="PF21089">
    <property type="entry name" value="PKS_DH_N"/>
    <property type="match status" value="4"/>
</dbReference>
<evidence type="ECO:0000256" key="8">
    <source>
        <dbReference type="ARBA" id="ARBA00023315"/>
    </source>
</evidence>
<feature type="domain" description="Ketosynthase family 3 (KS3)" evidence="12">
    <location>
        <begin position="33"/>
        <end position="458"/>
    </location>
</feature>
<dbReference type="Gene3D" id="3.40.366.10">
    <property type="entry name" value="Malonyl-Coenzyme A Acyl Carrier Protein, domain 2"/>
    <property type="match status" value="4"/>
</dbReference>
<feature type="region of interest" description="C-terminal hotdog fold" evidence="9">
    <location>
        <begin position="1045"/>
        <end position="1176"/>
    </location>
</feature>
<feature type="domain" description="Carrier" evidence="11">
    <location>
        <begin position="1637"/>
        <end position="1715"/>
    </location>
</feature>
<evidence type="ECO:0008006" key="16">
    <source>
        <dbReference type="Google" id="ProtNLM"/>
    </source>
</evidence>
<name>A0A0D0VK84_9ACTN</name>
<comment type="pathway">
    <text evidence="2">Antibiotic biosynthesis.</text>
</comment>
<dbReference type="InterPro" id="IPR036299">
    <property type="entry name" value="Polyketide_synth_docking_sf"/>
</dbReference>
<feature type="region of interest" description="N-terminal hotdog fold" evidence="9">
    <location>
        <begin position="2617"/>
        <end position="2740"/>
    </location>
</feature>
<dbReference type="InterPro" id="IPR042104">
    <property type="entry name" value="PKS_dehydratase_sf"/>
</dbReference>
<dbReference type="Gene3D" id="3.40.47.10">
    <property type="match status" value="4"/>
</dbReference>
<dbReference type="InterPro" id="IPR036291">
    <property type="entry name" value="NAD(P)-bd_dom_sf"/>
</dbReference>
<dbReference type="PROSITE" id="PS00606">
    <property type="entry name" value="KS3_1"/>
    <property type="match status" value="4"/>
</dbReference>
<dbReference type="PANTHER" id="PTHR43775:SF51">
    <property type="entry name" value="INACTIVE PHENOLPHTHIOCEROL SYNTHESIS POLYKETIDE SYNTHASE TYPE I PKS1-RELATED"/>
    <property type="match status" value="1"/>
</dbReference>
<dbReference type="InterPro" id="IPR020807">
    <property type="entry name" value="PKS_DH"/>
</dbReference>
<keyword evidence="6" id="KW-0045">Antibiotic biosynthesis</keyword>
<feature type="domain" description="PKS/mFAS DH" evidence="13">
    <location>
        <begin position="6119"/>
        <end position="6389"/>
    </location>
</feature>
<keyword evidence="3" id="KW-0596">Phosphopantetheine</keyword>
<evidence type="ECO:0000256" key="6">
    <source>
        <dbReference type="ARBA" id="ARBA00023194"/>
    </source>
</evidence>
<evidence type="ECO:0000313" key="14">
    <source>
        <dbReference type="EMBL" id="KIR61153.1"/>
    </source>
</evidence>
<evidence type="ECO:0000256" key="3">
    <source>
        <dbReference type="ARBA" id="ARBA00022450"/>
    </source>
</evidence>
<dbReference type="PATRIC" id="fig|47853.6.peg.5394"/>
<dbReference type="PROSITE" id="PS52019">
    <property type="entry name" value="PKS_MFAS_DH"/>
    <property type="match status" value="4"/>
</dbReference>
<keyword evidence="15" id="KW-1185">Reference proteome</keyword>
<feature type="active site" description="Proton donor; for dehydratase activity" evidence="9">
    <location>
        <position position="2812"/>
    </location>
</feature>
<feature type="domain" description="Carrier" evidence="11">
    <location>
        <begin position="6856"/>
        <end position="6931"/>
    </location>
</feature>
<dbReference type="InterPro" id="IPR055123">
    <property type="entry name" value="SpnB-like_Rossmann"/>
</dbReference>
<accession>A0A0D0VK84</accession>
<dbReference type="InterPro" id="IPR009081">
    <property type="entry name" value="PP-bd_ACP"/>
</dbReference>
<dbReference type="Gene3D" id="3.10.129.110">
    <property type="entry name" value="Polyketide synthase dehydratase"/>
    <property type="match status" value="4"/>
</dbReference>
<feature type="region of interest" description="N-terminal hotdog fold" evidence="9">
    <location>
        <begin position="909"/>
        <end position="1033"/>
    </location>
</feature>
<feature type="active site" description="Proton acceptor; for dehydratase activity" evidence="9">
    <location>
        <position position="2649"/>
    </location>
</feature>
<dbReference type="Pfam" id="PF16197">
    <property type="entry name" value="KAsynt_C_assoc"/>
    <property type="match status" value="4"/>
</dbReference>
<evidence type="ECO:0000256" key="1">
    <source>
        <dbReference type="ARBA" id="ARBA00001957"/>
    </source>
</evidence>
<dbReference type="InterPro" id="IPR057326">
    <property type="entry name" value="KR_dom"/>
</dbReference>
<dbReference type="GO" id="GO:0004315">
    <property type="term" value="F:3-oxoacyl-[acyl-carrier-protein] synthase activity"/>
    <property type="evidence" value="ECO:0007669"/>
    <property type="project" value="InterPro"/>
</dbReference>
<dbReference type="Pfam" id="PF14765">
    <property type="entry name" value="PS-DH"/>
    <property type="match status" value="3"/>
</dbReference>
<dbReference type="EMBL" id="JXSX01000003">
    <property type="protein sequence ID" value="KIR61153.1"/>
    <property type="molecule type" value="Genomic_DNA"/>
</dbReference>
<feature type="region of interest" description="Disordered" evidence="10">
    <location>
        <begin position="2705"/>
        <end position="2724"/>
    </location>
</feature>
<feature type="active site" description="Proton donor; for dehydratase activity" evidence="9">
    <location>
        <position position="6311"/>
    </location>
</feature>
<dbReference type="InterPro" id="IPR020806">
    <property type="entry name" value="PKS_PP-bd"/>
</dbReference>
<dbReference type="SMART" id="SM00825">
    <property type="entry name" value="PKS_KS"/>
    <property type="match status" value="4"/>
</dbReference>
<dbReference type="InterPro" id="IPR001227">
    <property type="entry name" value="Ac_transferase_dom_sf"/>
</dbReference>
<keyword evidence="5" id="KW-0808">Transferase</keyword>
<dbReference type="PANTHER" id="PTHR43775">
    <property type="entry name" value="FATTY ACID SYNTHASE"/>
    <property type="match status" value="1"/>
</dbReference>
<organism evidence="14 15">
    <name type="scientific">Micromonospora haikouensis</name>
    <dbReference type="NCBI Taxonomy" id="686309"/>
    <lineage>
        <taxon>Bacteria</taxon>
        <taxon>Bacillati</taxon>
        <taxon>Actinomycetota</taxon>
        <taxon>Actinomycetes</taxon>
        <taxon>Micromonosporales</taxon>
        <taxon>Micromonosporaceae</taxon>
        <taxon>Micromonospora</taxon>
    </lineage>
</organism>
<dbReference type="InterPro" id="IPR014043">
    <property type="entry name" value="Acyl_transferase_dom"/>
</dbReference>
<dbReference type="InterPro" id="IPR049900">
    <property type="entry name" value="PKS_mFAS_DH"/>
</dbReference>
<dbReference type="FunFam" id="1.10.1200.10:FF:000007">
    <property type="entry name" value="Probable polyketide synthase pks17"/>
    <property type="match status" value="3"/>
</dbReference>
<feature type="domain" description="PKS/mFAS DH" evidence="13">
    <location>
        <begin position="4373"/>
        <end position="4650"/>
    </location>
</feature>
<proteinExistence type="predicted"/>
<dbReference type="PROSITE" id="PS52004">
    <property type="entry name" value="KS3_2"/>
    <property type="match status" value="4"/>
</dbReference>
<dbReference type="SUPFAM" id="SSF47336">
    <property type="entry name" value="ACP-like"/>
    <property type="match status" value="4"/>
</dbReference>
<dbReference type="CDD" id="cd08956">
    <property type="entry name" value="KR_3_FAS_SDR_x"/>
    <property type="match status" value="4"/>
</dbReference>
<keyword evidence="4" id="KW-0597">Phosphoprotein</keyword>
<feature type="domain" description="Ketosynthase family 3 (KS3)" evidence="12">
    <location>
        <begin position="1733"/>
        <end position="2156"/>
    </location>
</feature>
<dbReference type="GO" id="GO:0004312">
    <property type="term" value="F:fatty acid synthase activity"/>
    <property type="evidence" value="ECO:0007669"/>
    <property type="project" value="TreeGrafter"/>
</dbReference>
<gene>
    <name evidence="14" type="ORF">TK50_25735</name>
</gene>
<evidence type="ECO:0000259" key="13">
    <source>
        <dbReference type="PROSITE" id="PS52019"/>
    </source>
</evidence>
<dbReference type="Gene3D" id="1.10.1200.10">
    <property type="entry name" value="ACP-like"/>
    <property type="match status" value="4"/>
</dbReference>
<feature type="region of interest" description="Disordered" evidence="10">
    <location>
        <begin position="4468"/>
        <end position="4489"/>
    </location>
</feature>
<dbReference type="Pfam" id="PF22953">
    <property type="entry name" value="SpnB_Rossmann"/>
    <property type="match status" value="4"/>
</dbReference>
<feature type="domain" description="Ketosynthase family 3 (KS3)" evidence="12">
    <location>
        <begin position="5211"/>
        <end position="5638"/>
    </location>
</feature>
<dbReference type="Gene3D" id="3.40.50.720">
    <property type="entry name" value="NAD(P)-binding Rossmann-like Domain"/>
    <property type="match status" value="4"/>
</dbReference>